<evidence type="ECO:0000313" key="2">
    <source>
        <dbReference type="Proteomes" id="UP000245910"/>
    </source>
</evidence>
<sequence length="356" mass="39563">MRHILLEVELEALEKRLTFAEPSLEDRKDEELFVYNDIDGTASKKKKRRGLDDNAPKKLKLVNAMDISRDDITILEKGRGGKTGTILVTYHPVSLHIAHHHFDILIGDVGQCIRRVSGSYTIKSIKALERLIFFDVCFAPGLVGSRNVGPLSLMEQSFVSYASCGQFFWYPGVGLYHPAHDPSVEDNVIISEAGDELGTRKSIFSDEFIESVESDIGLSQALQILKRASCEGGPIMGVTRGSKVVKPRLQFLYIRRTMKTPIEFPGGKVSYPSDGMLPSRIRVEECLFNTKDLDAALVKQIEASYADSLFTASSASLREYTQPAQSLEQPRDNSPEVNLNVGQHRAGFITAFDPHS</sequence>
<keyword evidence="2" id="KW-1185">Reference proteome</keyword>
<name>A0A2L2TJG2_9HYPO</name>
<protein>
    <submittedName>
        <fullName evidence="1">Uncharacterized protein</fullName>
    </submittedName>
</protein>
<dbReference type="EMBL" id="LN649230">
    <property type="protein sequence ID" value="CEI63186.1"/>
    <property type="molecule type" value="Genomic_DNA"/>
</dbReference>
<proteinExistence type="predicted"/>
<reference evidence="2" key="1">
    <citation type="submission" date="2014-10" db="EMBL/GenBank/DDBJ databases">
        <authorList>
            <person name="King R."/>
        </authorList>
    </citation>
    <scope>NUCLEOTIDE SEQUENCE [LARGE SCALE GENOMIC DNA]</scope>
    <source>
        <strain evidence="2">A3/5</strain>
    </source>
</reference>
<dbReference type="Proteomes" id="UP000245910">
    <property type="component" value="Chromosome II"/>
</dbReference>
<organism evidence="1 2">
    <name type="scientific">Fusarium venenatum</name>
    <dbReference type="NCBI Taxonomy" id="56646"/>
    <lineage>
        <taxon>Eukaryota</taxon>
        <taxon>Fungi</taxon>
        <taxon>Dikarya</taxon>
        <taxon>Ascomycota</taxon>
        <taxon>Pezizomycotina</taxon>
        <taxon>Sordariomycetes</taxon>
        <taxon>Hypocreomycetidae</taxon>
        <taxon>Hypocreales</taxon>
        <taxon>Nectriaceae</taxon>
        <taxon>Fusarium</taxon>
    </lineage>
</organism>
<accession>A0A2L2TJG2</accession>
<dbReference type="STRING" id="56646.A0A2L2TJG2"/>
<dbReference type="AlphaFoldDB" id="A0A2L2TJG2"/>
<evidence type="ECO:0000313" key="1">
    <source>
        <dbReference type="EMBL" id="CEI63186.1"/>
    </source>
</evidence>